<evidence type="ECO:0000259" key="1">
    <source>
        <dbReference type="Pfam" id="PF13590"/>
    </source>
</evidence>
<dbReference type="EMBL" id="CP071869">
    <property type="protein sequence ID" value="QTE22247.1"/>
    <property type="molecule type" value="Genomic_DNA"/>
</dbReference>
<dbReference type="Gene3D" id="3.30.160.670">
    <property type="match status" value="1"/>
</dbReference>
<gene>
    <name evidence="2" type="ORF">J3359_15785</name>
</gene>
<reference evidence="2 3" key="1">
    <citation type="submission" date="2021-03" db="EMBL/GenBank/DDBJ databases">
        <title>Complete genome of Polaribacter_sp.SM13.</title>
        <authorList>
            <person name="Jeong S.W."/>
            <person name="Bae J.W."/>
        </authorList>
    </citation>
    <scope>NUCLEOTIDE SEQUENCE [LARGE SCALE GENOMIC DNA]</scope>
    <source>
        <strain evidence="2 3">SM13</strain>
    </source>
</reference>
<protein>
    <submittedName>
        <fullName evidence="2">DUF4136 domain-containing protein</fullName>
    </submittedName>
</protein>
<evidence type="ECO:0000313" key="3">
    <source>
        <dbReference type="Proteomes" id="UP000663920"/>
    </source>
</evidence>
<dbReference type="Proteomes" id="UP000663920">
    <property type="component" value="Chromosome"/>
</dbReference>
<dbReference type="PROSITE" id="PS51257">
    <property type="entry name" value="PROKAR_LIPOPROTEIN"/>
    <property type="match status" value="1"/>
</dbReference>
<keyword evidence="3" id="KW-1185">Reference proteome</keyword>
<name>A0A975H6B0_9FLAO</name>
<evidence type="ECO:0000313" key="2">
    <source>
        <dbReference type="EMBL" id="QTE22247.1"/>
    </source>
</evidence>
<feature type="domain" description="DUF4136" evidence="1">
    <location>
        <begin position="22"/>
        <end position="171"/>
    </location>
</feature>
<organism evidence="2 3">
    <name type="scientific">Polaribacter cellanae</name>
    <dbReference type="NCBI Taxonomy" id="2818493"/>
    <lineage>
        <taxon>Bacteria</taxon>
        <taxon>Pseudomonadati</taxon>
        <taxon>Bacteroidota</taxon>
        <taxon>Flavobacteriia</taxon>
        <taxon>Flavobacteriales</taxon>
        <taxon>Flavobacteriaceae</taxon>
    </lineage>
</organism>
<dbReference type="KEGG" id="pcea:J3359_15785"/>
<dbReference type="Pfam" id="PF13590">
    <property type="entry name" value="DUF4136"/>
    <property type="match status" value="1"/>
</dbReference>
<dbReference type="RefSeq" id="WP_208077978.1">
    <property type="nucleotide sequence ID" value="NZ_CP071869.1"/>
</dbReference>
<dbReference type="InterPro" id="IPR025411">
    <property type="entry name" value="DUF4136"/>
</dbReference>
<sequence length="175" mass="19658">MKQTIIFSLLLILISCGTPKVIYDYDDTTNFSKFKTFHFFEDVGKGFNEFDVKRTITILENELSKSGFVKVKNPDFFINIKAKVTETQNRNTIGIGVGSGGRNGGFGISGGIPIGGKKLNEALIIEFVNAKTNELFWEGSLISTIKEKRKPAEREAYLRTVIQKILKKYPPKVKN</sequence>
<dbReference type="AlphaFoldDB" id="A0A975H6B0"/>
<accession>A0A975H6B0</accession>
<proteinExistence type="predicted"/>